<comment type="subcellular location">
    <subcellularLocation>
        <location evidence="1">Membrane</location>
        <topology evidence="1">Single-pass membrane protein</topology>
    </subcellularLocation>
</comment>
<evidence type="ECO:0000256" key="10">
    <source>
        <dbReference type="SAM" id="Phobius"/>
    </source>
</evidence>
<keyword evidence="2 10" id="KW-0812">Transmembrane</keyword>
<dbReference type="InterPro" id="IPR003137">
    <property type="entry name" value="PA_domain"/>
</dbReference>
<evidence type="ECO:0000256" key="7">
    <source>
        <dbReference type="ARBA" id="ARBA00023136"/>
    </source>
</evidence>
<dbReference type="GO" id="GO:0008270">
    <property type="term" value="F:zinc ion binding"/>
    <property type="evidence" value="ECO:0007669"/>
    <property type="project" value="UniProtKB-KW"/>
</dbReference>
<dbReference type="SMART" id="SM00184">
    <property type="entry name" value="RING"/>
    <property type="match status" value="1"/>
</dbReference>
<protein>
    <recommendedName>
        <fullName evidence="12">RING-type domain-containing protein</fullName>
    </recommendedName>
</protein>
<dbReference type="PROSITE" id="PS50089">
    <property type="entry name" value="ZF_RING_2"/>
    <property type="match status" value="1"/>
</dbReference>
<dbReference type="Gene3D" id="3.30.40.10">
    <property type="entry name" value="Zinc/RING finger domain, C3HC4 (zinc finger)"/>
    <property type="match status" value="1"/>
</dbReference>
<dbReference type="GO" id="GO:0016020">
    <property type="term" value="C:membrane"/>
    <property type="evidence" value="ECO:0007669"/>
    <property type="project" value="UniProtKB-SubCell"/>
</dbReference>
<feature type="region of interest" description="Disordered" evidence="9">
    <location>
        <begin position="412"/>
        <end position="444"/>
    </location>
</feature>
<keyword evidence="4 8" id="KW-0863">Zinc-finger</keyword>
<dbReference type="CDD" id="cd16668">
    <property type="entry name" value="RING-H2_RNF130-like"/>
    <property type="match status" value="1"/>
</dbReference>
<keyword evidence="14" id="KW-1185">Reference proteome</keyword>
<feature type="compositionally biased region" description="Polar residues" evidence="9">
    <location>
        <begin position="468"/>
        <end position="489"/>
    </location>
</feature>
<keyword evidence="7 10" id="KW-0472">Membrane</keyword>
<dbReference type="EMBL" id="RQTK01000592">
    <property type="protein sequence ID" value="RUS77288.1"/>
    <property type="molecule type" value="Genomic_DNA"/>
</dbReference>
<dbReference type="Pfam" id="PF13639">
    <property type="entry name" value="zf-RING_2"/>
    <property type="match status" value="1"/>
</dbReference>
<feature type="transmembrane region" description="Helical" evidence="10">
    <location>
        <begin position="211"/>
        <end position="234"/>
    </location>
</feature>
<evidence type="ECO:0000313" key="13">
    <source>
        <dbReference type="EMBL" id="RUS77288.1"/>
    </source>
</evidence>
<keyword evidence="6 10" id="KW-1133">Transmembrane helix</keyword>
<evidence type="ECO:0000256" key="2">
    <source>
        <dbReference type="ARBA" id="ARBA00022692"/>
    </source>
</evidence>
<organism evidence="13 14">
    <name type="scientific">Elysia chlorotica</name>
    <name type="common">Eastern emerald elysia</name>
    <name type="synonym">Sea slug</name>
    <dbReference type="NCBI Taxonomy" id="188477"/>
    <lineage>
        <taxon>Eukaryota</taxon>
        <taxon>Metazoa</taxon>
        <taxon>Spiralia</taxon>
        <taxon>Lophotrochozoa</taxon>
        <taxon>Mollusca</taxon>
        <taxon>Gastropoda</taxon>
        <taxon>Heterobranchia</taxon>
        <taxon>Euthyneura</taxon>
        <taxon>Panpulmonata</taxon>
        <taxon>Sacoglossa</taxon>
        <taxon>Placobranchoidea</taxon>
        <taxon>Plakobranchidae</taxon>
        <taxon>Elysia</taxon>
    </lineage>
</organism>
<evidence type="ECO:0000256" key="6">
    <source>
        <dbReference type="ARBA" id="ARBA00022989"/>
    </source>
</evidence>
<feature type="compositionally biased region" description="Acidic residues" evidence="9">
    <location>
        <begin position="430"/>
        <end position="440"/>
    </location>
</feature>
<evidence type="ECO:0000259" key="12">
    <source>
        <dbReference type="PROSITE" id="PS50089"/>
    </source>
</evidence>
<dbReference type="OrthoDB" id="9984778at2759"/>
<dbReference type="SUPFAM" id="SSF57850">
    <property type="entry name" value="RING/U-box"/>
    <property type="match status" value="1"/>
</dbReference>
<evidence type="ECO:0000256" key="9">
    <source>
        <dbReference type="SAM" id="MobiDB-lite"/>
    </source>
</evidence>
<dbReference type="InterPro" id="IPR013083">
    <property type="entry name" value="Znf_RING/FYVE/PHD"/>
</dbReference>
<dbReference type="FunFam" id="3.30.40.10:FF:000009">
    <property type="entry name" value="E3 ubiquitin-protein ligase RNF130"/>
    <property type="match status" value="1"/>
</dbReference>
<feature type="signal peptide" evidence="11">
    <location>
        <begin position="1"/>
        <end position="32"/>
    </location>
</feature>
<evidence type="ECO:0000256" key="4">
    <source>
        <dbReference type="ARBA" id="ARBA00022771"/>
    </source>
</evidence>
<reference evidence="13 14" key="1">
    <citation type="submission" date="2019-01" db="EMBL/GenBank/DDBJ databases">
        <title>A draft genome assembly of the solar-powered sea slug Elysia chlorotica.</title>
        <authorList>
            <person name="Cai H."/>
            <person name="Li Q."/>
            <person name="Fang X."/>
            <person name="Li J."/>
            <person name="Curtis N.E."/>
            <person name="Altenburger A."/>
            <person name="Shibata T."/>
            <person name="Feng M."/>
            <person name="Maeda T."/>
            <person name="Schwartz J.A."/>
            <person name="Shigenobu S."/>
            <person name="Lundholm N."/>
            <person name="Nishiyama T."/>
            <person name="Yang H."/>
            <person name="Hasebe M."/>
            <person name="Li S."/>
            <person name="Pierce S.K."/>
            <person name="Wang J."/>
        </authorList>
    </citation>
    <scope>NUCLEOTIDE SEQUENCE [LARGE SCALE GENOMIC DNA]</scope>
    <source>
        <strain evidence="13">EC2010</strain>
        <tissue evidence="13">Whole organism of an adult</tissue>
    </source>
</reference>
<evidence type="ECO:0000256" key="1">
    <source>
        <dbReference type="ARBA" id="ARBA00004167"/>
    </source>
</evidence>
<accession>A0A3S0ZKZ4</accession>
<evidence type="ECO:0000256" key="3">
    <source>
        <dbReference type="ARBA" id="ARBA00022723"/>
    </source>
</evidence>
<keyword evidence="11" id="KW-0732">Signal</keyword>
<feature type="domain" description="RING-type" evidence="12">
    <location>
        <begin position="280"/>
        <end position="321"/>
    </location>
</feature>
<evidence type="ECO:0000313" key="14">
    <source>
        <dbReference type="Proteomes" id="UP000271974"/>
    </source>
</evidence>
<sequence length="577" mass="63942">MFRVYFSSLCGQQTASYLVLCVILLTLIQVHCVEHHLESDHSRVYYDADIRFTYKDSQRNDLETENIQGSYGLGYMPTNANMSGKLVHVISVSSKDRAKSNHFGCEKYSMKLPTVKWIALVERGECDFTEKLQIATIAHNASAVIVYNNLTTDLNYKRHRDVKKNVAVFISREDGLALVKLLDKDINVEINIRRGQRRLRPEDGNKNNSSVLFLSISFSIVVIIAVAWLMYYYIRKFRYSHAKERLAKRLARAAKKAIAKIPQRTLNVGDKELEGDFDQCAVCIEPYKDGDVIRLMPCRHVFHKSCVDPWLLDHRTCPMCKLDILQAFGMSMGKLDILAYGMQASQESVHGDMEEGAIMLASIPSVDGGGRSESTGLVLDDHEASSSLEDESQENSEFKLVLVPPSCLHYHHHSSTAAGTSRSPGAGGVLEEDEEEDVEQEASTSLLANSGAYAEALKDDVSATHISTGSLNSSSGRNNKSGWRKSQGQAVGENSVETEALIHPSMKQGDDVRVGNEGDIIQQSAAKENCKESATHQANRSLERKSSDPCLPNTEESSGGLHSLPQQPTSHEKQSDV</sequence>
<feature type="chain" id="PRO_5018578832" description="RING-type domain-containing protein" evidence="11">
    <location>
        <begin position="33"/>
        <end position="577"/>
    </location>
</feature>
<keyword evidence="5" id="KW-0862">Zinc</keyword>
<evidence type="ECO:0000256" key="11">
    <source>
        <dbReference type="SAM" id="SignalP"/>
    </source>
</evidence>
<dbReference type="PANTHER" id="PTHR46539">
    <property type="entry name" value="E3 UBIQUITIN-PROTEIN LIGASE ATL42"/>
    <property type="match status" value="1"/>
</dbReference>
<dbReference type="SUPFAM" id="SSF52025">
    <property type="entry name" value="PA domain"/>
    <property type="match status" value="1"/>
</dbReference>
<keyword evidence="3" id="KW-0479">Metal-binding</keyword>
<dbReference type="PANTHER" id="PTHR46539:SF23">
    <property type="entry name" value="RING-TYPE DOMAIN-CONTAINING PROTEIN"/>
    <property type="match status" value="1"/>
</dbReference>
<evidence type="ECO:0000256" key="8">
    <source>
        <dbReference type="PROSITE-ProRule" id="PRU00175"/>
    </source>
</evidence>
<dbReference type="InterPro" id="IPR001841">
    <property type="entry name" value="Znf_RING"/>
</dbReference>
<dbReference type="InterPro" id="IPR046450">
    <property type="entry name" value="PA_dom_sf"/>
</dbReference>
<dbReference type="Pfam" id="PF02225">
    <property type="entry name" value="PA"/>
    <property type="match status" value="1"/>
</dbReference>
<evidence type="ECO:0000256" key="5">
    <source>
        <dbReference type="ARBA" id="ARBA00022833"/>
    </source>
</evidence>
<feature type="region of interest" description="Disordered" evidence="9">
    <location>
        <begin position="468"/>
        <end position="577"/>
    </location>
</feature>
<dbReference type="Gene3D" id="3.50.30.30">
    <property type="match status" value="1"/>
</dbReference>
<dbReference type="AlphaFoldDB" id="A0A3S0ZKZ4"/>
<comment type="caution">
    <text evidence="13">The sequence shown here is derived from an EMBL/GenBank/DDBJ whole genome shotgun (WGS) entry which is preliminary data.</text>
</comment>
<dbReference type="STRING" id="188477.A0A3S0ZKZ4"/>
<proteinExistence type="predicted"/>
<name>A0A3S0ZKZ4_ELYCH</name>
<gene>
    <name evidence="13" type="ORF">EGW08_014952</name>
</gene>
<dbReference type="Proteomes" id="UP000271974">
    <property type="component" value="Unassembled WGS sequence"/>
</dbReference>